<dbReference type="InterPro" id="IPR050910">
    <property type="entry name" value="JMJD6_ArgDemeth/LysHydrox"/>
</dbReference>
<sequence>MVSTISEGDRKRIHSGDRPSSKERKQGRYDNKINKAKVKARGEIDLFDWNKWNFANEDFWIDPFVDTVPRIDCRQVPKQEFIDKYEAPNLPVVLTHATDHWKATQNWTEQNLLAHYGKDLYKVGEDDDGNNVYMKMKHFLHYCHHDAIKDDSPLYIFDSGFYKDRKKSKKRKAKKSKKKSRPSTTTSSSDDNDDTSRPKKQRLELRSLLDDYQVPDYFVDDLFRLTGSQRRPPYRWLVIGSGRSGTGIHTDPLGTSAWNALLKGHKRWALFPPETPKSIVDPPMKPYDHEGVSWFSQVFPKFKVRDDPTDIRSLGERLGMIEVLQRPGETIFVPGGWHHVVMNLDMTVAITQNFCSPTNAEYVYLCTRHSRPKLGAKLYDRLQKLAEKYPNSVYASVAHKLTTLQHTPQIPPSSSDSSSSSSSTSSSSSSNSSSLSDFVTPASKSKPKPIISSTDSETDLSDGTCMCQKCKRKRKKTLAKK</sequence>
<name>A0A163KJ11_ABSGL</name>
<feature type="domain" description="JmjC" evidence="13">
    <location>
        <begin position="203"/>
        <end position="371"/>
    </location>
</feature>
<feature type="region of interest" description="Disordered" evidence="12">
    <location>
        <begin position="1"/>
        <end position="33"/>
    </location>
</feature>
<evidence type="ECO:0000256" key="5">
    <source>
        <dbReference type="ARBA" id="ARBA00022964"/>
    </source>
</evidence>
<evidence type="ECO:0000256" key="11">
    <source>
        <dbReference type="ARBA" id="ARBA00038068"/>
    </source>
</evidence>
<gene>
    <name evidence="14" type="primary">ABSGL_13927.1 scaffold 14340</name>
</gene>
<evidence type="ECO:0000256" key="2">
    <source>
        <dbReference type="ARBA" id="ARBA00004123"/>
    </source>
</evidence>
<comment type="subcellular location">
    <subcellularLocation>
        <location evidence="2">Nucleus</location>
    </subcellularLocation>
</comment>
<keyword evidence="7" id="KW-0408">Iron</keyword>
<dbReference type="InParanoid" id="A0A163KJ11"/>
<keyword evidence="9" id="KW-0804">Transcription</keyword>
<accession>A0A163KJ11</accession>
<evidence type="ECO:0000256" key="4">
    <source>
        <dbReference type="ARBA" id="ARBA00022853"/>
    </source>
</evidence>
<feature type="region of interest" description="Disordered" evidence="12">
    <location>
        <begin position="406"/>
        <end position="463"/>
    </location>
</feature>
<reference evidence="14" key="1">
    <citation type="submission" date="2016-04" db="EMBL/GenBank/DDBJ databases">
        <authorList>
            <person name="Evans L.H."/>
            <person name="Alamgir A."/>
            <person name="Owens N."/>
            <person name="Weber N.D."/>
            <person name="Virtaneva K."/>
            <person name="Barbian K."/>
            <person name="Babar A."/>
            <person name="Rosenke K."/>
        </authorList>
    </citation>
    <scope>NUCLEOTIDE SEQUENCE [LARGE SCALE GENOMIC DNA]</scope>
    <source>
        <strain evidence="14">CBS 101.48</strain>
    </source>
</reference>
<keyword evidence="6" id="KW-0560">Oxidoreductase</keyword>
<feature type="compositionally biased region" description="Low complexity" evidence="12">
    <location>
        <begin position="413"/>
        <end position="436"/>
    </location>
</feature>
<proteinExistence type="inferred from homology"/>
<dbReference type="Pfam" id="PF13621">
    <property type="entry name" value="Cupin_8"/>
    <property type="match status" value="1"/>
</dbReference>
<comment type="similarity">
    <text evidence="11">Belongs to the JMJD6 family.</text>
</comment>
<dbReference type="GO" id="GO:0046872">
    <property type="term" value="F:metal ion binding"/>
    <property type="evidence" value="ECO:0007669"/>
    <property type="project" value="UniProtKB-KW"/>
</dbReference>
<dbReference type="OrthoDB" id="424465at2759"/>
<dbReference type="InterPro" id="IPR003347">
    <property type="entry name" value="JmjC_dom"/>
</dbReference>
<evidence type="ECO:0000256" key="3">
    <source>
        <dbReference type="ARBA" id="ARBA00022723"/>
    </source>
</evidence>
<dbReference type="Proteomes" id="UP000078561">
    <property type="component" value="Unassembled WGS sequence"/>
</dbReference>
<evidence type="ECO:0000256" key="8">
    <source>
        <dbReference type="ARBA" id="ARBA00023015"/>
    </source>
</evidence>
<dbReference type="PANTHER" id="PTHR12480:SF32">
    <property type="entry name" value="BIFUNCTIONAL ARGININE DEMETHYLASE AND LYSYL-HYDROXYLASE JMJD6"/>
    <property type="match status" value="1"/>
</dbReference>
<evidence type="ECO:0000256" key="12">
    <source>
        <dbReference type="SAM" id="MobiDB-lite"/>
    </source>
</evidence>
<dbReference type="GO" id="GO:0033749">
    <property type="term" value="F:histone H4R3 demethylase activity"/>
    <property type="evidence" value="ECO:0007669"/>
    <property type="project" value="TreeGrafter"/>
</dbReference>
<comment type="cofactor">
    <cofactor evidence="1">
        <name>Fe(2+)</name>
        <dbReference type="ChEBI" id="CHEBI:29033"/>
    </cofactor>
</comment>
<evidence type="ECO:0000256" key="6">
    <source>
        <dbReference type="ARBA" id="ARBA00023002"/>
    </source>
</evidence>
<dbReference type="GO" id="GO:0106140">
    <property type="term" value="F:P-TEFb complex binding"/>
    <property type="evidence" value="ECO:0007669"/>
    <property type="project" value="TreeGrafter"/>
</dbReference>
<feature type="compositionally biased region" description="Basic residues" evidence="12">
    <location>
        <begin position="168"/>
        <end position="181"/>
    </location>
</feature>
<dbReference type="Gene3D" id="2.60.120.650">
    <property type="entry name" value="Cupin"/>
    <property type="match status" value="1"/>
</dbReference>
<feature type="compositionally biased region" description="Basic and acidic residues" evidence="12">
    <location>
        <begin position="7"/>
        <end position="33"/>
    </location>
</feature>
<dbReference type="SUPFAM" id="SSF51197">
    <property type="entry name" value="Clavaminate synthase-like"/>
    <property type="match status" value="1"/>
</dbReference>
<evidence type="ECO:0000256" key="1">
    <source>
        <dbReference type="ARBA" id="ARBA00001954"/>
    </source>
</evidence>
<keyword evidence="15" id="KW-1185">Reference proteome</keyword>
<protein>
    <recommendedName>
        <fullName evidence="13">JmjC domain-containing protein</fullName>
    </recommendedName>
</protein>
<dbReference type="PANTHER" id="PTHR12480">
    <property type="entry name" value="ARGININE DEMETHYLASE AND LYSYL-HYDROXYLASE JMJD"/>
    <property type="match status" value="1"/>
</dbReference>
<evidence type="ECO:0000259" key="13">
    <source>
        <dbReference type="PROSITE" id="PS51184"/>
    </source>
</evidence>
<dbReference type="AlphaFoldDB" id="A0A163KJ11"/>
<evidence type="ECO:0000256" key="9">
    <source>
        <dbReference type="ARBA" id="ARBA00023163"/>
    </source>
</evidence>
<keyword evidence="4" id="KW-0156">Chromatin regulator</keyword>
<dbReference type="EMBL" id="LT554889">
    <property type="protein sequence ID" value="SAM08265.1"/>
    <property type="molecule type" value="Genomic_DNA"/>
</dbReference>
<dbReference type="PROSITE" id="PS51184">
    <property type="entry name" value="JMJC"/>
    <property type="match status" value="1"/>
</dbReference>
<evidence type="ECO:0000256" key="10">
    <source>
        <dbReference type="ARBA" id="ARBA00023242"/>
    </source>
</evidence>
<organism evidence="14">
    <name type="scientific">Absidia glauca</name>
    <name type="common">Pin mould</name>
    <dbReference type="NCBI Taxonomy" id="4829"/>
    <lineage>
        <taxon>Eukaryota</taxon>
        <taxon>Fungi</taxon>
        <taxon>Fungi incertae sedis</taxon>
        <taxon>Mucoromycota</taxon>
        <taxon>Mucoromycotina</taxon>
        <taxon>Mucoromycetes</taxon>
        <taxon>Mucorales</taxon>
        <taxon>Cunninghamellaceae</taxon>
        <taxon>Absidia</taxon>
    </lineage>
</organism>
<evidence type="ECO:0000313" key="14">
    <source>
        <dbReference type="EMBL" id="SAM08265.1"/>
    </source>
</evidence>
<evidence type="ECO:0000313" key="15">
    <source>
        <dbReference type="Proteomes" id="UP000078561"/>
    </source>
</evidence>
<dbReference type="OMA" id="NAWVAMR"/>
<dbReference type="SMART" id="SM00558">
    <property type="entry name" value="JmjC"/>
    <property type="match status" value="1"/>
</dbReference>
<keyword evidence="5" id="KW-0223">Dioxygenase</keyword>
<feature type="region of interest" description="Disordered" evidence="12">
    <location>
        <begin position="168"/>
        <end position="200"/>
    </location>
</feature>
<keyword evidence="10" id="KW-0539">Nucleus</keyword>
<evidence type="ECO:0000256" key="7">
    <source>
        <dbReference type="ARBA" id="ARBA00023004"/>
    </source>
</evidence>
<dbReference type="GO" id="GO:0005634">
    <property type="term" value="C:nucleus"/>
    <property type="evidence" value="ECO:0007669"/>
    <property type="project" value="UniProtKB-SubCell"/>
</dbReference>
<dbReference type="STRING" id="4829.A0A163KJ11"/>
<dbReference type="GO" id="GO:0005737">
    <property type="term" value="C:cytoplasm"/>
    <property type="evidence" value="ECO:0007669"/>
    <property type="project" value="TreeGrafter"/>
</dbReference>
<keyword evidence="3" id="KW-0479">Metal-binding</keyword>
<keyword evidence="8" id="KW-0805">Transcription regulation</keyword>
<dbReference type="InterPro" id="IPR041667">
    <property type="entry name" value="Cupin_8"/>
</dbReference>